<feature type="signal peptide" evidence="2">
    <location>
        <begin position="1"/>
        <end position="26"/>
    </location>
</feature>
<keyword evidence="4" id="KW-1185">Reference proteome</keyword>
<proteinExistence type="predicted"/>
<dbReference type="EMBL" id="JAIRBM010000001">
    <property type="protein sequence ID" value="MBZ6074748.1"/>
    <property type="molecule type" value="Genomic_DNA"/>
</dbReference>
<feature type="region of interest" description="Disordered" evidence="1">
    <location>
        <begin position="27"/>
        <end position="46"/>
    </location>
</feature>
<sequence>MTNRILRTAFAAATALTLAAPLPAMAQSMPKKEPTAGQLATRERMSKCSAEWKQMKTDGKVTKDMKWPKFWSDCNKRLKGGDKA</sequence>
<dbReference type="RefSeq" id="WP_224310808.1">
    <property type="nucleotide sequence ID" value="NZ_JAIRBM010000001.1"/>
</dbReference>
<evidence type="ECO:0000256" key="2">
    <source>
        <dbReference type="SAM" id="SignalP"/>
    </source>
</evidence>
<evidence type="ECO:0000313" key="3">
    <source>
        <dbReference type="EMBL" id="MBZ6074748.1"/>
    </source>
</evidence>
<gene>
    <name evidence="3" type="ORF">K9B37_00340</name>
</gene>
<evidence type="ECO:0000256" key="1">
    <source>
        <dbReference type="SAM" id="MobiDB-lite"/>
    </source>
</evidence>
<organism evidence="3 4">
    <name type="scientific">Microvirga puerhi</name>
    <dbReference type="NCBI Taxonomy" id="2876078"/>
    <lineage>
        <taxon>Bacteria</taxon>
        <taxon>Pseudomonadati</taxon>
        <taxon>Pseudomonadota</taxon>
        <taxon>Alphaproteobacteria</taxon>
        <taxon>Hyphomicrobiales</taxon>
        <taxon>Methylobacteriaceae</taxon>
        <taxon>Microvirga</taxon>
    </lineage>
</organism>
<evidence type="ECO:0008006" key="5">
    <source>
        <dbReference type="Google" id="ProtNLM"/>
    </source>
</evidence>
<comment type="caution">
    <text evidence="3">The sequence shown here is derived from an EMBL/GenBank/DDBJ whole genome shotgun (WGS) entry which is preliminary data.</text>
</comment>
<keyword evidence="2" id="KW-0732">Signal</keyword>
<protein>
    <recommendedName>
        <fullName evidence="5">Phosphate starvation-inducible protein PsiF</fullName>
    </recommendedName>
</protein>
<reference evidence="3 4" key="1">
    <citation type="submission" date="2021-09" db="EMBL/GenBank/DDBJ databases">
        <title>The complete genome sequence of a new microorganism.</title>
        <authorList>
            <person name="Zi Z."/>
        </authorList>
    </citation>
    <scope>NUCLEOTIDE SEQUENCE [LARGE SCALE GENOMIC DNA]</scope>
    <source>
        <strain evidence="3 4">WGZ8</strain>
    </source>
</reference>
<dbReference type="Proteomes" id="UP000704176">
    <property type="component" value="Unassembled WGS sequence"/>
</dbReference>
<feature type="chain" id="PRO_5046190161" description="Phosphate starvation-inducible protein PsiF" evidence="2">
    <location>
        <begin position="27"/>
        <end position="84"/>
    </location>
</feature>
<name>A0ABS7VGX2_9HYPH</name>
<accession>A0ABS7VGX2</accession>
<evidence type="ECO:0000313" key="4">
    <source>
        <dbReference type="Proteomes" id="UP000704176"/>
    </source>
</evidence>